<dbReference type="InterPro" id="IPR050188">
    <property type="entry name" value="RluA_PseudoU_synthase"/>
</dbReference>
<dbReference type="GO" id="GO:0160140">
    <property type="term" value="F:23S rRNA pseudouridine(1911/1915/1917) synthase activity"/>
    <property type="evidence" value="ECO:0007669"/>
    <property type="project" value="UniProtKB-EC"/>
</dbReference>
<evidence type="ECO:0000313" key="4">
    <source>
        <dbReference type="Proteomes" id="UP000190777"/>
    </source>
</evidence>
<dbReference type="GO" id="GO:0000455">
    <property type="term" value="P:enzyme-directed rRNA pseudouridine synthesis"/>
    <property type="evidence" value="ECO:0007669"/>
    <property type="project" value="TreeGrafter"/>
</dbReference>
<dbReference type="EC" id="5.4.99.23" evidence="3"/>
<evidence type="ECO:0000313" key="2">
    <source>
        <dbReference type="EMBL" id="OPH39732.1"/>
    </source>
</evidence>
<dbReference type="EMBL" id="MXAP01000025">
    <property type="protein sequence ID" value="OPH39732.1"/>
    <property type="molecule type" value="Genomic_DNA"/>
</dbReference>
<dbReference type="EMBL" id="UGQF01000001">
    <property type="protein sequence ID" value="STZ03926.1"/>
    <property type="molecule type" value="Genomic_DNA"/>
</dbReference>
<dbReference type="Proteomes" id="UP000190777">
    <property type="component" value="Unassembled WGS sequence"/>
</dbReference>
<gene>
    <name evidence="3" type="primary">rluD_2</name>
    <name evidence="2" type="ORF">B5J93_02695</name>
    <name evidence="3" type="ORF">NCTC11012_02186</name>
</gene>
<accession>A0A378QSP8</accession>
<dbReference type="InterPro" id="IPR006145">
    <property type="entry name" value="PsdUridine_synth_RsuA/RluA"/>
</dbReference>
<evidence type="ECO:0000313" key="3">
    <source>
        <dbReference type="EMBL" id="STZ03926.1"/>
    </source>
</evidence>
<name>A0A378QSP8_9GAMM</name>
<evidence type="ECO:0000313" key="5">
    <source>
        <dbReference type="Proteomes" id="UP000254618"/>
    </source>
</evidence>
<dbReference type="PANTHER" id="PTHR21600:SF84">
    <property type="entry name" value="PSEUDOURIDINE SYNTHASE RSUA_RLUA-LIKE DOMAIN-CONTAINING PROTEIN"/>
    <property type="match status" value="1"/>
</dbReference>
<dbReference type="InterPro" id="IPR020103">
    <property type="entry name" value="PsdUridine_synth_cat_dom_sf"/>
</dbReference>
<dbReference type="Gene3D" id="3.30.2350.10">
    <property type="entry name" value="Pseudouridine synthase"/>
    <property type="match status" value="1"/>
</dbReference>
<dbReference type="Proteomes" id="UP000254618">
    <property type="component" value="Unassembled WGS sequence"/>
</dbReference>
<dbReference type="Pfam" id="PF00849">
    <property type="entry name" value="PseudoU_synth_2"/>
    <property type="match status" value="1"/>
</dbReference>
<sequence>MPHTTPPMKDGVSPSRLYLEKLNNQPKSLLAFLCQKFPHISPDEWQARFDGGDVWGDVSDKMTGGVAPLTVETPYQYGRTIYYYRTLQDEIAVPFDYQILFENDEFMVVDKPHFLAVTPSGSYVKQTLLARLKADTGNADLSPIHRLDRETAGLILISKNVATRHQYQALFAHHAITKVYHAIATVNHKLTMPIDVRLHLERGELFYVMRVNADKPANTHTHIDILAVKGDLAKYELRPTTGKLHQLRVHLNHLGTPICHDPYYPSVRHKPKDDFTNPLQLLAKHLVFNDPITGERWEFTSKQNLDWGVPVLYNTSETLKMCGVNGCFCMKNG</sequence>
<dbReference type="RefSeq" id="WP_079324385.1">
    <property type="nucleotide sequence ID" value="NZ_MXAP01000025.1"/>
</dbReference>
<keyword evidence="3" id="KW-0413">Isomerase</keyword>
<reference evidence="2 4" key="1">
    <citation type="submission" date="2017-03" db="EMBL/GenBank/DDBJ databases">
        <title>Draft genome sequence of Moraxella equi CCUG 4950T type strain.</title>
        <authorList>
            <person name="Salva-Serra F."/>
            <person name="Engstrom-Jakobsson H."/>
            <person name="Thorell K."/>
            <person name="Jaen-Luchoro D."/>
            <person name="Gonzales-Siles L."/>
            <person name="Karlsson R."/>
            <person name="Yazdan S."/>
            <person name="Boulund F."/>
            <person name="Johnning A."/>
            <person name="Engstrand L."/>
            <person name="Kristiansson E."/>
            <person name="Moore E."/>
        </authorList>
    </citation>
    <scope>NUCLEOTIDE SEQUENCE [LARGE SCALE GENOMIC DNA]</scope>
    <source>
        <strain evidence="2 4">CCUG 4950</strain>
    </source>
</reference>
<keyword evidence="4" id="KW-1185">Reference proteome</keyword>
<reference evidence="3 5" key="2">
    <citation type="submission" date="2018-06" db="EMBL/GenBank/DDBJ databases">
        <authorList>
            <consortium name="Pathogen Informatics"/>
            <person name="Doyle S."/>
        </authorList>
    </citation>
    <scope>NUCLEOTIDE SEQUENCE [LARGE SCALE GENOMIC DNA]</scope>
    <source>
        <strain evidence="3 5">NCTC11012</strain>
    </source>
</reference>
<proteinExistence type="predicted"/>
<protein>
    <submittedName>
        <fullName evidence="3">Ribosomal large subunit pseudouridine synthase D</fullName>
        <ecNumber evidence="3">5.4.99.23</ecNumber>
    </submittedName>
</protein>
<dbReference type="GO" id="GO:0003723">
    <property type="term" value="F:RNA binding"/>
    <property type="evidence" value="ECO:0007669"/>
    <property type="project" value="InterPro"/>
</dbReference>
<dbReference type="AlphaFoldDB" id="A0A378QSP8"/>
<organism evidence="3 5">
    <name type="scientific">Moraxella equi</name>
    <dbReference type="NCBI Taxonomy" id="60442"/>
    <lineage>
        <taxon>Bacteria</taxon>
        <taxon>Pseudomonadati</taxon>
        <taxon>Pseudomonadota</taxon>
        <taxon>Gammaproteobacteria</taxon>
        <taxon>Moraxellales</taxon>
        <taxon>Moraxellaceae</taxon>
        <taxon>Moraxella</taxon>
    </lineage>
</organism>
<dbReference type="InterPro" id="IPR006224">
    <property type="entry name" value="PsdUridine_synth_RluA-like_CS"/>
</dbReference>
<dbReference type="PROSITE" id="PS01129">
    <property type="entry name" value="PSI_RLU"/>
    <property type="match status" value="1"/>
</dbReference>
<dbReference type="PANTHER" id="PTHR21600">
    <property type="entry name" value="MITOCHONDRIAL RNA PSEUDOURIDINE SYNTHASE"/>
    <property type="match status" value="1"/>
</dbReference>
<dbReference type="SUPFAM" id="SSF55120">
    <property type="entry name" value="Pseudouridine synthase"/>
    <property type="match status" value="1"/>
</dbReference>
<evidence type="ECO:0000259" key="1">
    <source>
        <dbReference type="Pfam" id="PF00849"/>
    </source>
</evidence>
<feature type="domain" description="Pseudouridine synthase RsuA/RluA-like" evidence="1">
    <location>
        <begin position="106"/>
        <end position="253"/>
    </location>
</feature>